<feature type="compositionally biased region" description="Basic residues" evidence="1">
    <location>
        <begin position="72"/>
        <end position="82"/>
    </location>
</feature>
<dbReference type="OrthoDB" id="780193at2759"/>
<feature type="region of interest" description="Disordered" evidence="1">
    <location>
        <begin position="39"/>
        <end position="83"/>
    </location>
</feature>
<dbReference type="Proteomes" id="UP000604825">
    <property type="component" value="Unassembled WGS sequence"/>
</dbReference>
<dbReference type="AlphaFoldDB" id="A0A811PPX5"/>
<accession>A0A811PPX5</accession>
<protein>
    <recommendedName>
        <fullName evidence="2">VQ domain-containing protein</fullName>
    </recommendedName>
</protein>
<feature type="compositionally biased region" description="Low complexity" evidence="1">
    <location>
        <begin position="39"/>
        <end position="63"/>
    </location>
</feature>
<evidence type="ECO:0000313" key="4">
    <source>
        <dbReference type="Proteomes" id="UP000604825"/>
    </source>
</evidence>
<organism evidence="3 4">
    <name type="scientific">Miscanthus lutarioriparius</name>
    <dbReference type="NCBI Taxonomy" id="422564"/>
    <lineage>
        <taxon>Eukaryota</taxon>
        <taxon>Viridiplantae</taxon>
        <taxon>Streptophyta</taxon>
        <taxon>Embryophyta</taxon>
        <taxon>Tracheophyta</taxon>
        <taxon>Spermatophyta</taxon>
        <taxon>Magnoliopsida</taxon>
        <taxon>Liliopsida</taxon>
        <taxon>Poales</taxon>
        <taxon>Poaceae</taxon>
        <taxon>PACMAD clade</taxon>
        <taxon>Panicoideae</taxon>
        <taxon>Andropogonodae</taxon>
        <taxon>Andropogoneae</taxon>
        <taxon>Saccharinae</taxon>
        <taxon>Miscanthus</taxon>
    </lineage>
</organism>
<name>A0A811PPX5_9POAL</name>
<dbReference type="Pfam" id="PF05678">
    <property type="entry name" value="VQ"/>
    <property type="match status" value="1"/>
</dbReference>
<feature type="region of interest" description="Disordered" evidence="1">
    <location>
        <begin position="155"/>
        <end position="185"/>
    </location>
</feature>
<reference evidence="3" key="1">
    <citation type="submission" date="2020-10" db="EMBL/GenBank/DDBJ databases">
        <authorList>
            <person name="Han B."/>
            <person name="Lu T."/>
            <person name="Zhao Q."/>
            <person name="Huang X."/>
            <person name="Zhao Y."/>
        </authorList>
    </citation>
    <scope>NUCLEOTIDE SEQUENCE</scope>
</reference>
<dbReference type="InterPro" id="IPR008889">
    <property type="entry name" value="VQ"/>
</dbReference>
<gene>
    <name evidence="3" type="ORF">NCGR_LOCUS32092</name>
</gene>
<comment type="caution">
    <text evidence="3">The sequence shown here is derived from an EMBL/GenBank/DDBJ whole genome shotgun (WGS) entry which is preliminary data.</text>
</comment>
<feature type="compositionally biased region" description="Polar residues" evidence="1">
    <location>
        <begin position="163"/>
        <end position="173"/>
    </location>
</feature>
<sequence>MGDTGANMAPWGGFYGGGGAPATTEATVVTTAAAVAAAGGSVSSPTSGGSGGSPTRAQQQAGVGVEGGRVGKPARRRARASRRAPVTLLNTDTTNFRAMVQQFTGIPEGPYGPGGGAGGGPVISFGGGAGAGEYGRQLLRPSPTSAVMSFDHQLAAAHAQHRPTATSLQSQLFRPQHHQQQQYGGGDVGYGMQAGVGGGDGMVPSFLHGGFESSSAEDRLLLQSMMQAAQTTMPTGRPASTNNGNGYNFG</sequence>
<evidence type="ECO:0000313" key="3">
    <source>
        <dbReference type="EMBL" id="CAD6247918.1"/>
    </source>
</evidence>
<evidence type="ECO:0000256" key="1">
    <source>
        <dbReference type="SAM" id="MobiDB-lite"/>
    </source>
</evidence>
<evidence type="ECO:0000259" key="2">
    <source>
        <dbReference type="Pfam" id="PF05678"/>
    </source>
</evidence>
<proteinExistence type="predicted"/>
<dbReference type="EMBL" id="CAJGYO010000007">
    <property type="protein sequence ID" value="CAD6247918.1"/>
    <property type="molecule type" value="Genomic_DNA"/>
</dbReference>
<keyword evidence="4" id="KW-1185">Reference proteome</keyword>
<dbReference type="InterPro" id="IPR039609">
    <property type="entry name" value="VQ_15/22"/>
</dbReference>
<dbReference type="PANTHER" id="PTHR33179">
    <property type="entry name" value="VQ MOTIF-CONTAINING PROTEIN"/>
    <property type="match status" value="1"/>
</dbReference>
<feature type="domain" description="VQ" evidence="2">
    <location>
        <begin position="87"/>
        <end position="110"/>
    </location>
</feature>
<dbReference type="PANTHER" id="PTHR33179:SF57">
    <property type="entry name" value="OS02G0173200 PROTEIN"/>
    <property type="match status" value="1"/>
</dbReference>